<dbReference type="HOGENOM" id="CLU_199754_1_0_9"/>
<name>A0A0E3WHG0_9BACL</name>
<gene>
    <name evidence="1" type="ORF">PRIO_2819</name>
</gene>
<dbReference type="Proteomes" id="UP000033163">
    <property type="component" value="Chromosome I"/>
</dbReference>
<dbReference type="RefSeq" id="WP_020432384.1">
    <property type="nucleotide sequence ID" value="NZ_AGBD01001475.1"/>
</dbReference>
<organism evidence="1 2">
    <name type="scientific">Paenibacillus riograndensis SBR5</name>
    <dbReference type="NCBI Taxonomy" id="1073571"/>
    <lineage>
        <taxon>Bacteria</taxon>
        <taxon>Bacillati</taxon>
        <taxon>Bacillota</taxon>
        <taxon>Bacilli</taxon>
        <taxon>Bacillales</taxon>
        <taxon>Paenibacillaceae</taxon>
        <taxon>Paenibacillus</taxon>
        <taxon>Paenibacillus sonchi group</taxon>
    </lineage>
</organism>
<reference evidence="2" key="1">
    <citation type="submission" date="2015-03" db="EMBL/GenBank/DDBJ databases">
        <authorList>
            <person name="Wibberg D."/>
        </authorList>
    </citation>
    <scope>NUCLEOTIDE SEQUENCE [LARGE SCALE GENOMIC DNA]</scope>
</reference>
<dbReference type="EMBL" id="LN831776">
    <property type="protein sequence ID" value="CQR55223.1"/>
    <property type="molecule type" value="Genomic_DNA"/>
</dbReference>
<evidence type="ECO:0000313" key="1">
    <source>
        <dbReference type="EMBL" id="CQR55223.1"/>
    </source>
</evidence>
<protein>
    <submittedName>
        <fullName evidence="1">Uncharacterized protein</fullName>
    </submittedName>
</protein>
<dbReference type="KEGG" id="pri:PRIO_2819"/>
<accession>A0A0E3WHG0</accession>
<dbReference type="AlphaFoldDB" id="A0A0E3WHG0"/>
<evidence type="ECO:0000313" key="2">
    <source>
        <dbReference type="Proteomes" id="UP000033163"/>
    </source>
</evidence>
<dbReference type="PATRIC" id="fig|1073571.4.peg.3009"/>
<sequence length="75" mass="8598">MKKKDIQLALVTSMCQRVHLVSGETYTGKCEINPVADVLEVSTQEGRLTLPYWTIKRFVSFNPRGEINEQTQTIR</sequence>
<proteinExistence type="predicted"/>